<evidence type="ECO:0000313" key="6">
    <source>
        <dbReference type="Proteomes" id="UP000478008"/>
    </source>
</evidence>
<dbReference type="GO" id="GO:0070086">
    <property type="term" value="P:ubiquitin-dependent endocytosis"/>
    <property type="evidence" value="ECO:0007669"/>
    <property type="project" value="TreeGrafter"/>
</dbReference>
<dbReference type="PANTHER" id="PTHR11188:SF161">
    <property type="entry name" value="PH-RESPONSE REGULATOR PROTEIN PALF_RIM8"/>
    <property type="match status" value="1"/>
</dbReference>
<dbReference type="SMART" id="SM01017">
    <property type="entry name" value="Arrestin_C"/>
    <property type="match status" value="1"/>
</dbReference>
<reference evidence="5 6" key="1">
    <citation type="submission" date="2019-07" db="EMBL/GenBank/DDBJ databases">
        <authorList>
            <person name="Friedrich A."/>
            <person name="Schacherer J."/>
        </authorList>
    </citation>
    <scope>NUCLEOTIDE SEQUENCE [LARGE SCALE GENOMIC DNA]</scope>
</reference>
<dbReference type="InterPro" id="IPR014756">
    <property type="entry name" value="Ig_E-set"/>
</dbReference>
<feature type="compositionally biased region" description="Polar residues" evidence="3">
    <location>
        <begin position="429"/>
        <end position="444"/>
    </location>
</feature>
<evidence type="ECO:0000256" key="1">
    <source>
        <dbReference type="ARBA" id="ARBA00037950"/>
    </source>
</evidence>
<dbReference type="InterPro" id="IPR011022">
    <property type="entry name" value="Arrestin_C-like"/>
</dbReference>
<dbReference type="InterPro" id="IPR014752">
    <property type="entry name" value="Arrestin-like_C"/>
</dbReference>
<dbReference type="Proteomes" id="UP000478008">
    <property type="component" value="Unassembled WGS sequence"/>
</dbReference>
<dbReference type="GO" id="GO:0005829">
    <property type="term" value="C:cytosol"/>
    <property type="evidence" value="ECO:0007669"/>
    <property type="project" value="TreeGrafter"/>
</dbReference>
<feature type="domain" description="Arrestin C-terminal-like" evidence="4">
    <location>
        <begin position="216"/>
        <end position="339"/>
    </location>
</feature>
<evidence type="ECO:0000256" key="3">
    <source>
        <dbReference type="SAM" id="MobiDB-lite"/>
    </source>
</evidence>
<dbReference type="EMBL" id="CABFWN010000001">
    <property type="protein sequence ID" value="VUG15995.1"/>
    <property type="molecule type" value="Genomic_DNA"/>
</dbReference>
<proteinExistence type="inferred from homology"/>
<dbReference type="Pfam" id="PF00339">
    <property type="entry name" value="Arrestin_N"/>
    <property type="match status" value="1"/>
</dbReference>
<protein>
    <recommendedName>
        <fullName evidence="2">pH-response regulator protein palF/RIM8</fullName>
    </recommendedName>
</protein>
<feature type="compositionally biased region" description="Low complexity" evidence="3">
    <location>
        <begin position="445"/>
        <end position="461"/>
    </location>
</feature>
<evidence type="ECO:0000259" key="4">
    <source>
        <dbReference type="SMART" id="SM01017"/>
    </source>
</evidence>
<evidence type="ECO:0000313" key="5">
    <source>
        <dbReference type="EMBL" id="VUG15995.1"/>
    </source>
</evidence>
<keyword evidence="6" id="KW-1185">Reference proteome</keyword>
<dbReference type="PANTHER" id="PTHR11188">
    <property type="entry name" value="ARRESTIN DOMAIN CONTAINING PROTEIN"/>
    <property type="match status" value="1"/>
</dbReference>
<dbReference type="GO" id="GO:0005886">
    <property type="term" value="C:plasma membrane"/>
    <property type="evidence" value="ECO:0007669"/>
    <property type="project" value="TreeGrafter"/>
</dbReference>
<dbReference type="InterPro" id="IPR011021">
    <property type="entry name" value="Arrestin-like_N"/>
</dbReference>
<dbReference type="InterPro" id="IPR050357">
    <property type="entry name" value="Arrestin_domain-protein"/>
</dbReference>
<evidence type="ECO:0000256" key="2">
    <source>
        <dbReference type="ARBA" id="ARBA00040066"/>
    </source>
</evidence>
<name>A0A7D9CUN8_DEKBR</name>
<dbReference type="GO" id="GO:0031625">
    <property type="term" value="F:ubiquitin protein ligase binding"/>
    <property type="evidence" value="ECO:0007669"/>
    <property type="project" value="TreeGrafter"/>
</dbReference>
<feature type="region of interest" description="Disordered" evidence="3">
    <location>
        <begin position="429"/>
        <end position="590"/>
    </location>
</feature>
<sequence>MKRAVHLLPLRGSRFRSPFVSSKIKATMKSFYIMLDDPHKTYHSGEEVAGQVILVLGRNVTDVSIKLALIGMIKVHPNTPLRSGKKEVLFNREILLYGDRANNELALTKGEHRFPFIVKLPRKNIHTSISFEKGEIKYCLRTDLCDGDSNDAKFATSEMLLNIVKPINVTLLPESRPKTFTFKNSRGIMHRISSSTSSLNSSDSVEAQRDSSVVRNSNKIKVKMEIPSLGYLKGESIPVKLNIQHYKRISNVNGIFITFLRVCTLDMGDEYELQSFRKDLAQTIVPLIVDPDSKSSYEICTSLKVPLDCFPTIVTNLVSFQYYIEVLINLSSSARIPGLQKRKQLVDDEVIHLNSEDTIYNVDKLKQMKNVLTMTSEVVVGTERLPVSGSSKKHRQRFRLVNSSIRIADTPQESVSSFDLDSRVNSDVHSNNTLTKSASNRQVQTGENDGTNGDTGATSTALEVSEASRDRSSSAHSFDNLLPDRISIPSIPSPPPSGTLATAEEEKEVLRLREQALLPSEPPEFNSDVTHETHEYTTRHMSPLSPPSSVEDFPGNSNAAGEQQSSEELPPSYSETISKERDGKRRVSLR</sequence>
<comment type="similarity">
    <text evidence="1">Belongs to the arrestin family. PalF/RIM8 subfamily.</text>
</comment>
<dbReference type="Gene3D" id="2.60.40.640">
    <property type="match status" value="2"/>
</dbReference>
<feature type="compositionally biased region" description="Basic and acidic residues" evidence="3">
    <location>
        <begin position="577"/>
        <end position="590"/>
    </location>
</feature>
<gene>
    <name evidence="5" type="ORF">DEBR0S1_04896G</name>
</gene>
<accession>A0A7D9CUN8</accession>
<dbReference type="AlphaFoldDB" id="A0A7D9CUN8"/>
<feature type="compositionally biased region" description="Polar residues" evidence="3">
    <location>
        <begin position="555"/>
        <end position="567"/>
    </location>
</feature>
<dbReference type="Pfam" id="PF02752">
    <property type="entry name" value="Arrestin_C"/>
    <property type="match status" value="1"/>
</dbReference>
<feature type="compositionally biased region" description="Basic and acidic residues" evidence="3">
    <location>
        <begin position="529"/>
        <end position="538"/>
    </location>
</feature>
<dbReference type="GO" id="GO:0030674">
    <property type="term" value="F:protein-macromolecule adaptor activity"/>
    <property type="evidence" value="ECO:0007669"/>
    <property type="project" value="TreeGrafter"/>
</dbReference>
<organism evidence="5 6">
    <name type="scientific">Dekkera bruxellensis</name>
    <name type="common">Brettanomyces custersii</name>
    <dbReference type="NCBI Taxonomy" id="5007"/>
    <lineage>
        <taxon>Eukaryota</taxon>
        <taxon>Fungi</taxon>
        <taxon>Dikarya</taxon>
        <taxon>Ascomycota</taxon>
        <taxon>Saccharomycotina</taxon>
        <taxon>Pichiomycetes</taxon>
        <taxon>Pichiales</taxon>
        <taxon>Pichiaceae</taxon>
        <taxon>Brettanomyces</taxon>
    </lineage>
</organism>
<dbReference type="SUPFAM" id="SSF81296">
    <property type="entry name" value="E set domains"/>
    <property type="match status" value="1"/>
</dbReference>